<dbReference type="InterPro" id="IPR043751">
    <property type="entry name" value="DUF5696"/>
</dbReference>
<gene>
    <name evidence="2" type="ORF">J2Z66_004728</name>
</gene>
<keyword evidence="3" id="KW-1185">Reference proteome</keyword>
<organism evidence="2 3">
    <name type="scientific">Paenibacillus eucommiae</name>
    <dbReference type="NCBI Taxonomy" id="1355755"/>
    <lineage>
        <taxon>Bacteria</taxon>
        <taxon>Bacillati</taxon>
        <taxon>Bacillota</taxon>
        <taxon>Bacilli</taxon>
        <taxon>Bacillales</taxon>
        <taxon>Paenibacillaceae</taxon>
        <taxon>Paenibacillus</taxon>
    </lineage>
</organism>
<sequence>MLFVITIIIIIVISFQLKGKSPVIEKMDIPPVKNNALTLHDGSVWPQEGMTADPAGFLPALENQRYTLRMHPGTTQFIITDKQNGYEWRSNPTESQLQAETVKGTLLANLQSPFILEISQILSNGNKELMNSMDDRVGKEIVSNKNGIQITYVIPEKKVRIAIQYELTDQGLKVAVPAGGIEENGDYGVLSLNMLPFFGATEAGTDGYFLVPDGPGGLITFKANRPMIGEGYNQKIFGEETTTSAQPSERAEDTTSERASEAVQYPVFGAKRGDHAFVAIVGEGRFETRIKALSPGMKSNLYSIYPTFTYREEYLRKLSRVAPPVKVIQQQRLELDWSIEYRFLTGSDADYVGMANSYREYMLEQQLLGKPLEPVQHVPLDLSLIGGNSRKAYNREQYVAVTTFPEAANIVQELTEGGVKNQRIIFYGWQDGGSHNTTKHFPIEKKLGGEPEAKSFIEAAHGYGYKVIFEDNFVEVDPKSSLGAKGNGIYGMDETVFITKDGGFILRPLKTLEHAYTVIEKLRKLGVDGIQYLHVGERLVRDYNPNQPSYRRDTAYYYNALLAYTRDRLGMSGVNKGFDYTLAGVNAITSIPLETSGSFMVDEAVPFYPIAIHGYVSYSAKPGNLRELPARDFLRSIEYGAVPAYMLSYDSARELKDTANAYMYSSKFDSWKEEVIAEYLQFDRLSPIFHLRITGHEKMGPGVYETMYEDGTRVTVDYNSNSFEVHRKEGGQANE</sequence>
<dbReference type="Pfam" id="PF18952">
    <property type="entry name" value="DUF5696"/>
    <property type="match status" value="1"/>
</dbReference>
<evidence type="ECO:0000256" key="1">
    <source>
        <dbReference type="SAM" id="MobiDB-lite"/>
    </source>
</evidence>
<proteinExistence type="predicted"/>
<comment type="caution">
    <text evidence="2">The sequence shown here is derived from an EMBL/GenBank/DDBJ whole genome shotgun (WGS) entry which is preliminary data.</text>
</comment>
<evidence type="ECO:0000313" key="2">
    <source>
        <dbReference type="EMBL" id="MBP1993111.1"/>
    </source>
</evidence>
<dbReference type="EMBL" id="JAGGLB010000017">
    <property type="protein sequence ID" value="MBP1993111.1"/>
    <property type="molecule type" value="Genomic_DNA"/>
</dbReference>
<feature type="compositionally biased region" description="Basic and acidic residues" evidence="1">
    <location>
        <begin position="249"/>
        <end position="258"/>
    </location>
</feature>
<accession>A0ABS4IZX5</accession>
<protein>
    <submittedName>
        <fullName evidence="2">Uncharacterized protein</fullName>
    </submittedName>
</protein>
<dbReference type="RefSeq" id="WP_209974682.1">
    <property type="nucleotide sequence ID" value="NZ_JAGGLB010000017.1"/>
</dbReference>
<feature type="region of interest" description="Disordered" evidence="1">
    <location>
        <begin position="238"/>
        <end position="258"/>
    </location>
</feature>
<evidence type="ECO:0000313" key="3">
    <source>
        <dbReference type="Proteomes" id="UP001519287"/>
    </source>
</evidence>
<dbReference type="Proteomes" id="UP001519287">
    <property type="component" value="Unassembled WGS sequence"/>
</dbReference>
<name>A0ABS4IZX5_9BACL</name>
<reference evidence="2 3" key="1">
    <citation type="submission" date="2021-03" db="EMBL/GenBank/DDBJ databases">
        <title>Genomic Encyclopedia of Type Strains, Phase IV (KMG-IV): sequencing the most valuable type-strain genomes for metagenomic binning, comparative biology and taxonomic classification.</title>
        <authorList>
            <person name="Goeker M."/>
        </authorList>
    </citation>
    <scope>NUCLEOTIDE SEQUENCE [LARGE SCALE GENOMIC DNA]</scope>
    <source>
        <strain evidence="2 3">DSM 26048</strain>
    </source>
</reference>